<feature type="domain" description="Major facilitator superfamily (MFS) profile" evidence="9">
    <location>
        <begin position="11"/>
        <end position="415"/>
    </location>
</feature>
<evidence type="ECO:0000256" key="3">
    <source>
        <dbReference type="ARBA" id="ARBA00022448"/>
    </source>
</evidence>
<dbReference type="InterPro" id="IPR036259">
    <property type="entry name" value="MFS_trans_sf"/>
</dbReference>
<dbReference type="EMBL" id="RRUE01000002">
    <property type="protein sequence ID" value="RRN44463.1"/>
    <property type="molecule type" value="Genomic_DNA"/>
</dbReference>
<proteinExistence type="inferred from homology"/>
<evidence type="ECO:0000313" key="11">
    <source>
        <dbReference type="Proteomes" id="UP000270261"/>
    </source>
</evidence>
<evidence type="ECO:0000256" key="4">
    <source>
        <dbReference type="ARBA" id="ARBA00022475"/>
    </source>
</evidence>
<keyword evidence="8" id="KW-0997">Cell inner membrane</keyword>
<feature type="transmembrane region" description="Helical" evidence="8">
    <location>
        <begin position="46"/>
        <end position="65"/>
    </location>
</feature>
<comment type="similarity">
    <text evidence="2 8">Belongs to the major facilitator superfamily. Bcr/CmlA family.</text>
</comment>
<evidence type="ECO:0000256" key="6">
    <source>
        <dbReference type="ARBA" id="ARBA00022989"/>
    </source>
</evidence>
<evidence type="ECO:0000256" key="8">
    <source>
        <dbReference type="RuleBase" id="RU365088"/>
    </source>
</evidence>
<feature type="transmembrane region" description="Helical" evidence="8">
    <location>
        <begin position="354"/>
        <end position="376"/>
    </location>
</feature>
<protein>
    <recommendedName>
        <fullName evidence="8">Bcr/CflA family efflux transporter</fullName>
    </recommendedName>
</protein>
<comment type="subcellular location">
    <subcellularLocation>
        <location evidence="8">Cell inner membrane</location>
        <topology evidence="8">Multi-pass membrane protein</topology>
    </subcellularLocation>
    <subcellularLocation>
        <location evidence="1">Cell membrane</location>
        <topology evidence="1">Multi-pass membrane protein</topology>
    </subcellularLocation>
</comment>
<comment type="caution">
    <text evidence="10">The sequence shown here is derived from an EMBL/GenBank/DDBJ whole genome shotgun (WGS) entry which is preliminary data.</text>
</comment>
<evidence type="ECO:0000256" key="5">
    <source>
        <dbReference type="ARBA" id="ARBA00022692"/>
    </source>
</evidence>
<dbReference type="PROSITE" id="PS50850">
    <property type="entry name" value="MFS"/>
    <property type="match status" value="1"/>
</dbReference>
<evidence type="ECO:0000256" key="2">
    <source>
        <dbReference type="ARBA" id="ARBA00006236"/>
    </source>
</evidence>
<dbReference type="Gene3D" id="1.20.1720.10">
    <property type="entry name" value="Multidrug resistance protein D"/>
    <property type="match status" value="1"/>
</dbReference>
<dbReference type="InterPro" id="IPR011701">
    <property type="entry name" value="MFS"/>
</dbReference>
<reference evidence="10 11" key="1">
    <citation type="submission" date="2018-11" db="EMBL/GenBank/DDBJ databases">
        <title>Genome sequencing of Lautropia sp. KCOM 2505 (= ChDC F240).</title>
        <authorList>
            <person name="Kook J.-K."/>
            <person name="Park S.-N."/>
            <person name="Lim Y.K."/>
        </authorList>
    </citation>
    <scope>NUCLEOTIDE SEQUENCE [LARGE SCALE GENOMIC DNA]</scope>
    <source>
        <strain evidence="10 11">KCOM 2505</strain>
    </source>
</reference>
<feature type="transmembrane region" description="Helical" evidence="8">
    <location>
        <begin position="102"/>
        <end position="123"/>
    </location>
</feature>
<dbReference type="RefSeq" id="WP_125096655.1">
    <property type="nucleotide sequence ID" value="NZ_RRUE01000002.1"/>
</dbReference>
<gene>
    <name evidence="10" type="ORF">EHV23_14305</name>
</gene>
<keyword evidence="11" id="KW-1185">Reference proteome</keyword>
<accession>A0A3R8MXA5</accession>
<sequence>MNRDRLSPAAWLLILLAVVCLPRITIDIYLPSLPVIGQALQLSEFQLSLTMTVYMAGYAVSMLVCGPLADRYGRRPVLIGGTALYLLATIACALADSGGMLIAARLLQALGGCCGTVVGRVIVRDRFQKAEQVSYLSWMSSGMALSPVVAPLIGSVIDVALGWRWVFVVLAVVAAGVLLALCTVVPETKPGRHGPVHPAGNHHAGEDDRELPVQPGLLRLYGSLLHDRHFLRHSLIISAIYCTYFPFVAESSLVLQRTLGLSQVQYAGVFALTILGYLGGASVFRRRFGAWGAEGVIGRALRLNLLFAVVWAAATLVFPGSLLAIVLPMVPIMLSVGMSIPACQFAVMQPHAGAVGAVSGLFFFIQMAVTALFGLVVASLSNGSPAPMVGVSLVASVLAWGAAWAFPAGTDAPHT</sequence>
<evidence type="ECO:0000259" key="9">
    <source>
        <dbReference type="PROSITE" id="PS50850"/>
    </source>
</evidence>
<name>A0A3R8MXA5_9BURK</name>
<dbReference type="InterPro" id="IPR004812">
    <property type="entry name" value="Efflux_drug-R_Bcr/CmlA"/>
</dbReference>
<dbReference type="PANTHER" id="PTHR23502">
    <property type="entry name" value="MAJOR FACILITATOR SUPERFAMILY"/>
    <property type="match status" value="1"/>
</dbReference>
<keyword evidence="7 8" id="KW-0472">Membrane</keyword>
<feature type="transmembrane region" description="Helical" evidence="8">
    <location>
        <begin position="388"/>
        <end position="406"/>
    </location>
</feature>
<feature type="transmembrane region" description="Helical" evidence="8">
    <location>
        <begin position="77"/>
        <end position="96"/>
    </location>
</feature>
<evidence type="ECO:0000313" key="10">
    <source>
        <dbReference type="EMBL" id="RRN44463.1"/>
    </source>
</evidence>
<dbReference type="GO" id="GO:0005886">
    <property type="term" value="C:plasma membrane"/>
    <property type="evidence" value="ECO:0007669"/>
    <property type="project" value="UniProtKB-SubCell"/>
</dbReference>
<keyword evidence="3 8" id="KW-0813">Transport</keyword>
<dbReference type="InterPro" id="IPR020846">
    <property type="entry name" value="MFS_dom"/>
</dbReference>
<dbReference type="CDD" id="cd17320">
    <property type="entry name" value="MFS_MdfA_MDR_like"/>
    <property type="match status" value="1"/>
</dbReference>
<evidence type="ECO:0000256" key="1">
    <source>
        <dbReference type="ARBA" id="ARBA00004651"/>
    </source>
</evidence>
<feature type="transmembrane region" description="Helical" evidence="8">
    <location>
        <begin position="163"/>
        <end position="185"/>
    </location>
</feature>
<keyword evidence="4" id="KW-1003">Cell membrane</keyword>
<keyword evidence="6 8" id="KW-1133">Transmembrane helix</keyword>
<comment type="caution">
    <text evidence="8">Lacks conserved residue(s) required for the propagation of feature annotation.</text>
</comment>
<keyword evidence="5 8" id="KW-0812">Transmembrane</keyword>
<organism evidence="10 11">
    <name type="scientific">Lautropia dentalis</name>
    <dbReference type="NCBI Taxonomy" id="2490857"/>
    <lineage>
        <taxon>Bacteria</taxon>
        <taxon>Pseudomonadati</taxon>
        <taxon>Pseudomonadota</taxon>
        <taxon>Betaproteobacteria</taxon>
        <taxon>Burkholderiales</taxon>
        <taxon>Burkholderiaceae</taxon>
        <taxon>Lautropia</taxon>
    </lineage>
</organism>
<dbReference type="GO" id="GO:0042910">
    <property type="term" value="F:xenobiotic transmembrane transporter activity"/>
    <property type="evidence" value="ECO:0007669"/>
    <property type="project" value="InterPro"/>
</dbReference>
<dbReference type="OrthoDB" id="9814303at2"/>
<feature type="transmembrane region" description="Helical" evidence="8">
    <location>
        <begin position="135"/>
        <end position="157"/>
    </location>
</feature>
<evidence type="ECO:0000256" key="7">
    <source>
        <dbReference type="ARBA" id="ARBA00023136"/>
    </source>
</evidence>
<dbReference type="SUPFAM" id="SSF103473">
    <property type="entry name" value="MFS general substrate transporter"/>
    <property type="match status" value="1"/>
</dbReference>
<dbReference type="AlphaFoldDB" id="A0A3R8MXA5"/>
<feature type="transmembrane region" description="Helical" evidence="8">
    <location>
        <begin position="264"/>
        <end position="284"/>
    </location>
</feature>
<dbReference type="PANTHER" id="PTHR23502:SF132">
    <property type="entry name" value="POLYAMINE TRANSPORTER 2-RELATED"/>
    <property type="match status" value="1"/>
</dbReference>
<dbReference type="NCBIfam" id="TIGR00710">
    <property type="entry name" value="efflux_Bcr_CflA"/>
    <property type="match status" value="1"/>
</dbReference>
<feature type="transmembrane region" description="Helical" evidence="8">
    <location>
        <begin position="230"/>
        <end position="249"/>
    </location>
</feature>
<dbReference type="GO" id="GO:1990961">
    <property type="term" value="P:xenobiotic detoxification by transmembrane export across the plasma membrane"/>
    <property type="evidence" value="ECO:0007669"/>
    <property type="project" value="InterPro"/>
</dbReference>
<dbReference type="Proteomes" id="UP000270261">
    <property type="component" value="Unassembled WGS sequence"/>
</dbReference>
<feature type="transmembrane region" description="Helical" evidence="8">
    <location>
        <begin position="305"/>
        <end position="334"/>
    </location>
</feature>
<dbReference type="Pfam" id="PF07690">
    <property type="entry name" value="MFS_1"/>
    <property type="match status" value="1"/>
</dbReference>